<dbReference type="AlphaFoldDB" id="A0A7Y8BMW6"/>
<proteinExistence type="predicted"/>
<accession>A0A7Y8BMW6</accession>
<dbReference type="EMBL" id="JACAPU010000030">
    <property type="protein sequence ID" value="NWB49544.1"/>
    <property type="molecule type" value="Genomic_DNA"/>
</dbReference>
<sequence>MTTAVTATKTKKSAKQRYSRRCKNPACKKVFTTTSLTKIYHAPSCKTAVGNAKKRVKHVDKATHAAFFYHLAYEVQRAGTYQVLTGHTLDSLIDLHSLYKTCLKYNNYGDVTEGETKYEMSHIAPVKGKNTLGLYRADNLVIAPMEMNRAHGTKYYGRGVSISRSEISPKYAVSKDTARSDVVAGLIQFLGETLVSDLVRVAKIQPTQRHKVMSWLLDNLNPLDPEHKIHLTALDGLSTKALTQLKATLQDKQASIFSLGTCGASPDYVLYGEWRRLANTTRPDILSMLSVLDDLYSNTSNRFYSDFSVADQQLVFDMLHGGPVSLIADLVASEVERVHSNPMLYNYTGTTTPQASIKVLATIPAPVIYRSFIEELDGNATADAPVLFMPPQAIVDSWDIPDFAK</sequence>
<evidence type="ECO:0000313" key="1">
    <source>
        <dbReference type="EMBL" id="NWB49544.1"/>
    </source>
</evidence>
<comment type="caution">
    <text evidence="1">The sequence shown here is derived from an EMBL/GenBank/DDBJ whole genome shotgun (WGS) entry which is preliminary data.</text>
</comment>
<name>A0A7Y8BMW6_9PSED</name>
<evidence type="ECO:0000313" key="2">
    <source>
        <dbReference type="Proteomes" id="UP000582981"/>
    </source>
</evidence>
<dbReference type="RefSeq" id="WP_177145174.1">
    <property type="nucleotide sequence ID" value="NZ_JACAPU010000030.1"/>
</dbReference>
<protein>
    <submittedName>
        <fullName evidence="1">Uncharacterized protein</fullName>
    </submittedName>
</protein>
<reference evidence="1 2" key="1">
    <citation type="submission" date="2020-04" db="EMBL/GenBank/DDBJ databases">
        <title>Molecular characterization of pseudomonads from Agaricus bisporus reveal novel blotch 2 pathogens in Western Europe.</title>
        <authorList>
            <person name="Taparia T."/>
            <person name="Krijger M."/>
            <person name="Haynes E."/>
            <person name="Elpinstone J.G."/>
            <person name="Noble R."/>
            <person name="Van Der Wolf J."/>
        </authorList>
    </citation>
    <scope>NUCLEOTIDE SEQUENCE [LARGE SCALE GENOMIC DNA]</scope>
    <source>
        <strain evidence="1 2">F1001</strain>
    </source>
</reference>
<gene>
    <name evidence="1" type="ORF">HX829_23955</name>
</gene>
<organism evidence="1 2">
    <name type="scientific">Pseudomonas gingeri</name>
    <dbReference type="NCBI Taxonomy" id="117681"/>
    <lineage>
        <taxon>Bacteria</taxon>
        <taxon>Pseudomonadati</taxon>
        <taxon>Pseudomonadota</taxon>
        <taxon>Gammaproteobacteria</taxon>
        <taxon>Pseudomonadales</taxon>
        <taxon>Pseudomonadaceae</taxon>
        <taxon>Pseudomonas</taxon>
    </lineage>
</organism>
<dbReference type="Proteomes" id="UP000582981">
    <property type="component" value="Unassembled WGS sequence"/>
</dbReference>